<dbReference type="InterPro" id="IPR001387">
    <property type="entry name" value="Cro/C1-type_HTH"/>
</dbReference>
<keyword evidence="1" id="KW-0238">DNA-binding</keyword>
<reference evidence="4 5" key="1">
    <citation type="submission" date="2017-06" db="EMBL/GenBank/DDBJ databases">
        <authorList>
            <consortium name="Pathogen Informatics"/>
        </authorList>
    </citation>
    <scope>NUCLEOTIDE SEQUENCE [LARGE SCALE GENOMIC DNA]</scope>
    <source>
        <strain evidence="4 5">NCTC13788</strain>
    </source>
</reference>
<gene>
    <name evidence="4" type="primary">immR_1</name>
    <name evidence="4" type="ORF">SAMEA4412692_00163</name>
</gene>
<dbReference type="Gene3D" id="1.10.260.40">
    <property type="entry name" value="lambda repressor-like DNA-binding domains"/>
    <property type="match status" value="1"/>
</dbReference>
<dbReference type="SMART" id="SM00530">
    <property type="entry name" value="HTH_XRE"/>
    <property type="match status" value="1"/>
</dbReference>
<keyword evidence="2" id="KW-1133">Transmembrane helix</keyword>
<dbReference type="eggNOG" id="COG1476">
    <property type="taxonomic scope" value="Bacteria"/>
</dbReference>
<dbReference type="CDD" id="cd00093">
    <property type="entry name" value="HTH_XRE"/>
    <property type="match status" value="1"/>
</dbReference>
<dbReference type="OrthoDB" id="9805856at2"/>
<evidence type="ECO:0000313" key="4">
    <source>
        <dbReference type="EMBL" id="SNU86265.1"/>
    </source>
</evidence>
<evidence type="ECO:0000313" key="5">
    <source>
        <dbReference type="Proteomes" id="UP000215185"/>
    </source>
</evidence>
<name>A0A239SLF5_9STRE</name>
<accession>A0A239SLF5</accession>
<feature type="domain" description="HTH cro/C1-type" evidence="3">
    <location>
        <begin position="7"/>
        <end position="61"/>
    </location>
</feature>
<protein>
    <submittedName>
        <fullName evidence="4">Transcriptional regulator</fullName>
    </submittedName>
</protein>
<dbReference type="Pfam" id="PF01381">
    <property type="entry name" value="HTH_3"/>
    <property type="match status" value="1"/>
</dbReference>
<evidence type="ECO:0000256" key="1">
    <source>
        <dbReference type="ARBA" id="ARBA00023125"/>
    </source>
</evidence>
<dbReference type="PANTHER" id="PTHR46558">
    <property type="entry name" value="TRACRIPTIONAL REGULATORY PROTEIN-RELATED-RELATED"/>
    <property type="match status" value="1"/>
</dbReference>
<dbReference type="EMBL" id="LT906439">
    <property type="protein sequence ID" value="SNU86265.1"/>
    <property type="molecule type" value="Genomic_DNA"/>
</dbReference>
<evidence type="ECO:0000259" key="3">
    <source>
        <dbReference type="PROSITE" id="PS50943"/>
    </source>
</evidence>
<feature type="transmembrane region" description="Helical" evidence="2">
    <location>
        <begin position="169"/>
        <end position="194"/>
    </location>
</feature>
<proteinExistence type="predicted"/>
<keyword evidence="5" id="KW-1185">Reference proteome</keyword>
<dbReference type="STRING" id="1123308.GCA_000380085_00492"/>
<dbReference type="PANTHER" id="PTHR46558:SF4">
    <property type="entry name" value="DNA-BIDING PHAGE PROTEIN"/>
    <property type="match status" value="1"/>
</dbReference>
<dbReference type="PROSITE" id="PS50943">
    <property type="entry name" value="HTH_CROC1"/>
    <property type="match status" value="1"/>
</dbReference>
<dbReference type="Proteomes" id="UP000215185">
    <property type="component" value="Chromosome 1"/>
</dbReference>
<evidence type="ECO:0000256" key="2">
    <source>
        <dbReference type="SAM" id="Phobius"/>
    </source>
</evidence>
<keyword evidence="2" id="KW-0472">Membrane</keyword>
<keyword evidence="2" id="KW-0812">Transmembrane</keyword>
<feature type="transmembrane region" description="Helical" evidence="2">
    <location>
        <begin position="85"/>
        <end position="102"/>
    </location>
</feature>
<dbReference type="KEGG" id="smen:SAMEA4412692_0163"/>
<sequence>MKLGYNIQKHRQQLNLSQEELAEQIFVSRQTISNWENGKNTPDIQSLLLLSKLFQISIENLVDGDVQTMQILINQKEQEEFERDSKIMTLLMFLLPILSFPIFYFLEWWGVAIFVVLWGTCLYYANRVEKVKKAYDSQTYKELVALSLGQPLSEIEKIEEKAKYPYQKAWIVVAFVVFSAILSTLIVWLTLALFS</sequence>
<dbReference type="SUPFAM" id="SSF47413">
    <property type="entry name" value="lambda repressor-like DNA-binding domains"/>
    <property type="match status" value="1"/>
</dbReference>
<organism evidence="4 5">
    <name type="scientific">Streptococcus merionis</name>
    <dbReference type="NCBI Taxonomy" id="400065"/>
    <lineage>
        <taxon>Bacteria</taxon>
        <taxon>Bacillati</taxon>
        <taxon>Bacillota</taxon>
        <taxon>Bacilli</taxon>
        <taxon>Lactobacillales</taxon>
        <taxon>Streptococcaceae</taxon>
        <taxon>Streptococcus</taxon>
    </lineage>
</organism>
<dbReference type="AlphaFoldDB" id="A0A239SLF5"/>
<dbReference type="InterPro" id="IPR010982">
    <property type="entry name" value="Lambda_DNA-bd_dom_sf"/>
</dbReference>
<dbReference type="GO" id="GO:0003677">
    <property type="term" value="F:DNA binding"/>
    <property type="evidence" value="ECO:0007669"/>
    <property type="project" value="UniProtKB-KW"/>
</dbReference>
<feature type="transmembrane region" description="Helical" evidence="2">
    <location>
        <begin position="108"/>
        <end position="125"/>
    </location>
</feature>
<dbReference type="RefSeq" id="WP_018373056.1">
    <property type="nucleotide sequence ID" value="NZ_LT906439.1"/>
</dbReference>